<gene>
    <name evidence="2" type="ORF">B0T24DRAFT_529550</name>
</gene>
<dbReference type="EMBL" id="JAULSN010000004">
    <property type="protein sequence ID" value="KAK3373651.1"/>
    <property type="molecule type" value="Genomic_DNA"/>
</dbReference>
<organism evidence="2 3">
    <name type="scientific">Lasiosphaeria ovina</name>
    <dbReference type="NCBI Taxonomy" id="92902"/>
    <lineage>
        <taxon>Eukaryota</taxon>
        <taxon>Fungi</taxon>
        <taxon>Dikarya</taxon>
        <taxon>Ascomycota</taxon>
        <taxon>Pezizomycotina</taxon>
        <taxon>Sordariomycetes</taxon>
        <taxon>Sordariomycetidae</taxon>
        <taxon>Sordariales</taxon>
        <taxon>Lasiosphaeriaceae</taxon>
        <taxon>Lasiosphaeria</taxon>
    </lineage>
</organism>
<evidence type="ECO:0000256" key="1">
    <source>
        <dbReference type="SAM" id="MobiDB-lite"/>
    </source>
</evidence>
<dbReference type="Proteomes" id="UP001287356">
    <property type="component" value="Unassembled WGS sequence"/>
</dbReference>
<feature type="region of interest" description="Disordered" evidence="1">
    <location>
        <begin position="1"/>
        <end position="21"/>
    </location>
</feature>
<accession>A0AAE0KCX6</accession>
<keyword evidence="3" id="KW-1185">Reference proteome</keyword>
<sequence>MPNKRPPTRDQPMPPGRLKLGPRFEKQTQQPIETIRFRFRTRIISATVTTADSIHRNVCRLHIQPSTVQRLICLILGFFPSPVSRWFKSAFPEWSLAPEVILKKQKEGWDEEFNTEKATYAQLRPLQGVVVPKLIGELELGGNRALLLSDIGSADLASPEACLLKIDDFRRMLSQALTALAQFGISHGDEKLDNYHLVGDKIMVVDFELVNDRPLTEKQLERNIGFTVEFLAEHYQRRQHSLWKTGLIQIDSEETKL</sequence>
<reference evidence="2" key="1">
    <citation type="journal article" date="2023" name="Mol. Phylogenet. Evol.">
        <title>Genome-scale phylogeny and comparative genomics of the fungal order Sordariales.</title>
        <authorList>
            <person name="Hensen N."/>
            <person name="Bonometti L."/>
            <person name="Westerberg I."/>
            <person name="Brannstrom I.O."/>
            <person name="Guillou S."/>
            <person name="Cros-Aarteil S."/>
            <person name="Calhoun S."/>
            <person name="Haridas S."/>
            <person name="Kuo A."/>
            <person name="Mondo S."/>
            <person name="Pangilinan J."/>
            <person name="Riley R."/>
            <person name="LaButti K."/>
            <person name="Andreopoulos B."/>
            <person name="Lipzen A."/>
            <person name="Chen C."/>
            <person name="Yan M."/>
            <person name="Daum C."/>
            <person name="Ng V."/>
            <person name="Clum A."/>
            <person name="Steindorff A."/>
            <person name="Ohm R.A."/>
            <person name="Martin F."/>
            <person name="Silar P."/>
            <person name="Natvig D.O."/>
            <person name="Lalanne C."/>
            <person name="Gautier V."/>
            <person name="Ament-Velasquez S.L."/>
            <person name="Kruys A."/>
            <person name="Hutchinson M.I."/>
            <person name="Powell A.J."/>
            <person name="Barry K."/>
            <person name="Miller A.N."/>
            <person name="Grigoriev I.V."/>
            <person name="Debuchy R."/>
            <person name="Gladieux P."/>
            <person name="Hiltunen Thoren M."/>
            <person name="Johannesson H."/>
        </authorList>
    </citation>
    <scope>NUCLEOTIDE SEQUENCE</scope>
    <source>
        <strain evidence="2">CBS 958.72</strain>
    </source>
</reference>
<dbReference type="InterPro" id="IPR011009">
    <property type="entry name" value="Kinase-like_dom_sf"/>
</dbReference>
<protein>
    <recommendedName>
        <fullName evidence="4">Protein kinase domain-containing protein</fullName>
    </recommendedName>
</protein>
<dbReference type="AlphaFoldDB" id="A0AAE0KCX6"/>
<name>A0AAE0KCX6_9PEZI</name>
<evidence type="ECO:0008006" key="4">
    <source>
        <dbReference type="Google" id="ProtNLM"/>
    </source>
</evidence>
<dbReference type="SUPFAM" id="SSF56112">
    <property type="entry name" value="Protein kinase-like (PK-like)"/>
    <property type="match status" value="1"/>
</dbReference>
<proteinExistence type="predicted"/>
<evidence type="ECO:0000313" key="2">
    <source>
        <dbReference type="EMBL" id="KAK3373651.1"/>
    </source>
</evidence>
<comment type="caution">
    <text evidence="2">The sequence shown here is derived from an EMBL/GenBank/DDBJ whole genome shotgun (WGS) entry which is preliminary data.</text>
</comment>
<evidence type="ECO:0000313" key="3">
    <source>
        <dbReference type="Proteomes" id="UP001287356"/>
    </source>
</evidence>
<reference evidence="2" key="2">
    <citation type="submission" date="2023-06" db="EMBL/GenBank/DDBJ databases">
        <authorList>
            <consortium name="Lawrence Berkeley National Laboratory"/>
            <person name="Haridas S."/>
            <person name="Hensen N."/>
            <person name="Bonometti L."/>
            <person name="Westerberg I."/>
            <person name="Brannstrom I.O."/>
            <person name="Guillou S."/>
            <person name="Cros-Aarteil S."/>
            <person name="Calhoun S."/>
            <person name="Kuo A."/>
            <person name="Mondo S."/>
            <person name="Pangilinan J."/>
            <person name="Riley R."/>
            <person name="Labutti K."/>
            <person name="Andreopoulos B."/>
            <person name="Lipzen A."/>
            <person name="Chen C."/>
            <person name="Yanf M."/>
            <person name="Daum C."/>
            <person name="Ng V."/>
            <person name="Clum A."/>
            <person name="Steindorff A."/>
            <person name="Ohm R."/>
            <person name="Martin F."/>
            <person name="Silar P."/>
            <person name="Natvig D."/>
            <person name="Lalanne C."/>
            <person name="Gautier V."/>
            <person name="Ament-Velasquez S.L."/>
            <person name="Kruys A."/>
            <person name="Hutchinson M.I."/>
            <person name="Powell A.J."/>
            <person name="Barry K."/>
            <person name="Miller A.N."/>
            <person name="Grigoriev I.V."/>
            <person name="Debuchy R."/>
            <person name="Gladieux P."/>
            <person name="Thoren M.H."/>
            <person name="Johannesson H."/>
        </authorList>
    </citation>
    <scope>NUCLEOTIDE SEQUENCE</scope>
    <source>
        <strain evidence="2">CBS 958.72</strain>
    </source>
</reference>